<comment type="caution">
    <text evidence="4">The sequence shown here is derived from an EMBL/GenBank/DDBJ whole genome shotgun (WGS) entry which is preliminary data.</text>
</comment>
<organism evidence="4 5">
    <name type="scientific">Arthrobacter silviterrae</name>
    <dbReference type="NCBI Taxonomy" id="2026658"/>
    <lineage>
        <taxon>Bacteria</taxon>
        <taxon>Bacillati</taxon>
        <taxon>Actinomycetota</taxon>
        <taxon>Actinomycetes</taxon>
        <taxon>Micrococcales</taxon>
        <taxon>Micrococcaceae</taxon>
        <taxon>Arthrobacter</taxon>
    </lineage>
</organism>
<dbReference type="InterPro" id="IPR001638">
    <property type="entry name" value="Solute-binding_3/MltF_N"/>
</dbReference>
<dbReference type="PANTHER" id="PTHR35936:SF17">
    <property type="entry name" value="ARGININE-BINDING EXTRACELLULAR PROTEIN ARTP"/>
    <property type="match status" value="1"/>
</dbReference>
<evidence type="ECO:0000256" key="1">
    <source>
        <dbReference type="ARBA" id="ARBA00022729"/>
    </source>
</evidence>
<name>A0ABX0DD61_9MICC</name>
<evidence type="ECO:0000256" key="2">
    <source>
        <dbReference type="SAM" id="SignalP"/>
    </source>
</evidence>
<keyword evidence="1 2" id="KW-0732">Signal</keyword>
<sequence>MSGIPAKGLRTGALASTALLAVLAMTGCGGQSLADAGPTAHSAGATFAATPAPSEDLAKSVIDGIKADPKLTAALPAAIQGAGIKMTTSEGYPPMEMFATDGKTLIGVDPSIGRAIANKLGVPLSINNEDFNSQIPGITTGRYDWIMSSMTDNAERRKTVTFVDYVRSGNGWVVKAGNPAGMGDPSTACGKSIAVVDNGSSLSLAESFDAACKAAGSKGVNILKFAGDQEAILQVRNGRADAGINDYPVAAYRAQTSGGALDAVSIKGGESPWGIAMKPENKELVDTVHKALQALIDDGSYAKILDAWNVSKMTVGTAAVNDGK</sequence>
<dbReference type="Pfam" id="PF00497">
    <property type="entry name" value="SBP_bac_3"/>
    <property type="match status" value="1"/>
</dbReference>
<dbReference type="EMBL" id="JAAKZI010000031">
    <property type="protein sequence ID" value="NGN84867.1"/>
    <property type="molecule type" value="Genomic_DNA"/>
</dbReference>
<gene>
    <name evidence="4" type="ORF">G6N77_15605</name>
</gene>
<feature type="signal peptide" evidence="2">
    <location>
        <begin position="1"/>
        <end position="34"/>
    </location>
</feature>
<keyword evidence="5" id="KW-1185">Reference proteome</keyword>
<protein>
    <submittedName>
        <fullName evidence="4">ABC transporter substrate-binding protein</fullName>
    </submittedName>
</protein>
<dbReference type="PANTHER" id="PTHR35936">
    <property type="entry name" value="MEMBRANE-BOUND LYTIC MUREIN TRANSGLYCOSYLASE F"/>
    <property type="match status" value="1"/>
</dbReference>
<dbReference type="SUPFAM" id="SSF53850">
    <property type="entry name" value="Periplasmic binding protein-like II"/>
    <property type="match status" value="1"/>
</dbReference>
<proteinExistence type="predicted"/>
<evidence type="ECO:0000313" key="4">
    <source>
        <dbReference type="EMBL" id="NGN84867.1"/>
    </source>
</evidence>
<feature type="chain" id="PRO_5045302593" evidence="2">
    <location>
        <begin position="35"/>
        <end position="324"/>
    </location>
</feature>
<dbReference type="Gene3D" id="3.40.190.10">
    <property type="entry name" value="Periplasmic binding protein-like II"/>
    <property type="match status" value="2"/>
</dbReference>
<feature type="domain" description="Solute-binding protein family 3/N-terminal" evidence="3">
    <location>
        <begin position="83"/>
        <end position="312"/>
    </location>
</feature>
<dbReference type="Proteomes" id="UP000479226">
    <property type="component" value="Unassembled WGS sequence"/>
</dbReference>
<dbReference type="CDD" id="cd01004">
    <property type="entry name" value="PBP2_MidA_like"/>
    <property type="match status" value="1"/>
</dbReference>
<reference evidence="4 5" key="1">
    <citation type="submission" date="2020-02" db="EMBL/GenBank/DDBJ databases">
        <title>Genome sequence of the type strain DSM 27180 of Arthrobacter silviterrae.</title>
        <authorList>
            <person name="Gao J."/>
            <person name="Sun J."/>
        </authorList>
    </citation>
    <scope>NUCLEOTIDE SEQUENCE [LARGE SCALE GENOMIC DNA]</scope>
    <source>
        <strain evidence="4 5">DSM 27180</strain>
    </source>
</reference>
<accession>A0ABX0DD61</accession>
<dbReference type="SMART" id="SM00062">
    <property type="entry name" value="PBPb"/>
    <property type="match status" value="1"/>
</dbReference>
<dbReference type="PROSITE" id="PS51257">
    <property type="entry name" value="PROKAR_LIPOPROTEIN"/>
    <property type="match status" value="1"/>
</dbReference>
<evidence type="ECO:0000313" key="5">
    <source>
        <dbReference type="Proteomes" id="UP000479226"/>
    </source>
</evidence>
<evidence type="ECO:0000259" key="3">
    <source>
        <dbReference type="SMART" id="SM00062"/>
    </source>
</evidence>